<accession>A0ABR1BNK5</accession>
<dbReference type="Proteomes" id="UP001303046">
    <property type="component" value="Unassembled WGS sequence"/>
</dbReference>
<proteinExistence type="predicted"/>
<dbReference type="EMBL" id="JAVFWL010000001">
    <property type="protein sequence ID" value="KAK6726882.1"/>
    <property type="molecule type" value="Genomic_DNA"/>
</dbReference>
<name>A0ABR1BNK5_NECAM</name>
<comment type="caution">
    <text evidence="1">The sequence shown here is derived from an EMBL/GenBank/DDBJ whole genome shotgun (WGS) entry which is preliminary data.</text>
</comment>
<reference evidence="1 2" key="1">
    <citation type="submission" date="2023-08" db="EMBL/GenBank/DDBJ databases">
        <title>A Necator americanus chromosomal reference genome.</title>
        <authorList>
            <person name="Ilik V."/>
            <person name="Petrzelkova K.J."/>
            <person name="Pardy F."/>
            <person name="Fuh T."/>
            <person name="Niatou-Singa F.S."/>
            <person name="Gouil Q."/>
            <person name="Baker L."/>
            <person name="Ritchie M.E."/>
            <person name="Jex A.R."/>
            <person name="Gazzola D."/>
            <person name="Li H."/>
            <person name="Toshio Fujiwara R."/>
            <person name="Zhan B."/>
            <person name="Aroian R.V."/>
            <person name="Pafco B."/>
            <person name="Schwarz E.M."/>
        </authorList>
    </citation>
    <scope>NUCLEOTIDE SEQUENCE [LARGE SCALE GENOMIC DNA]</scope>
    <source>
        <strain evidence="1 2">Aroian</strain>
        <tissue evidence="1">Whole animal</tissue>
    </source>
</reference>
<organism evidence="1 2">
    <name type="scientific">Necator americanus</name>
    <name type="common">Human hookworm</name>
    <dbReference type="NCBI Taxonomy" id="51031"/>
    <lineage>
        <taxon>Eukaryota</taxon>
        <taxon>Metazoa</taxon>
        <taxon>Ecdysozoa</taxon>
        <taxon>Nematoda</taxon>
        <taxon>Chromadorea</taxon>
        <taxon>Rhabditida</taxon>
        <taxon>Rhabditina</taxon>
        <taxon>Rhabditomorpha</taxon>
        <taxon>Strongyloidea</taxon>
        <taxon>Ancylostomatidae</taxon>
        <taxon>Bunostominae</taxon>
        <taxon>Necator</taxon>
    </lineage>
</organism>
<gene>
    <name evidence="1" type="primary">Necator_chrI.g1025</name>
    <name evidence="1" type="ORF">RB195_004901</name>
</gene>
<protein>
    <submittedName>
        <fullName evidence="1">Uncharacterized protein</fullName>
    </submittedName>
</protein>
<keyword evidence="2" id="KW-1185">Reference proteome</keyword>
<evidence type="ECO:0000313" key="2">
    <source>
        <dbReference type="Proteomes" id="UP001303046"/>
    </source>
</evidence>
<sequence length="77" mass="8696">MWQSQRLSINQSLRSGLNRNQYGSEEDHMEETGWIRESVSIPDSDSFIKSIKILQVDTFIGNAKQQGGEGNIIVITI</sequence>
<evidence type="ECO:0000313" key="1">
    <source>
        <dbReference type="EMBL" id="KAK6726882.1"/>
    </source>
</evidence>